<evidence type="ECO:0000256" key="1">
    <source>
        <dbReference type="ARBA" id="ARBA00022729"/>
    </source>
</evidence>
<feature type="chain" id="PRO_5038383197" evidence="2">
    <location>
        <begin position="23"/>
        <end position="281"/>
    </location>
</feature>
<evidence type="ECO:0000313" key="4">
    <source>
        <dbReference type="EMBL" id="QNO17253.1"/>
    </source>
</evidence>
<dbReference type="SMART" id="SM00062">
    <property type="entry name" value="PBPb"/>
    <property type="match status" value="1"/>
</dbReference>
<dbReference type="RefSeq" id="WP_212506321.1">
    <property type="nucleotide sequence ID" value="NZ_CP060696.1"/>
</dbReference>
<proteinExistence type="predicted"/>
<name>A0A7G9WEZ1_9FIRM</name>
<dbReference type="KEGG" id="caml:H6X83_09870"/>
<dbReference type="PANTHER" id="PTHR35936:SF18">
    <property type="entry name" value="L-CYSTINE-BINDING PROTEIN TCYJ"/>
    <property type="match status" value="1"/>
</dbReference>
<keyword evidence="5" id="KW-1185">Reference proteome</keyword>
<dbReference type="PROSITE" id="PS51257">
    <property type="entry name" value="PROKAR_LIPOPROTEIN"/>
    <property type="match status" value="1"/>
</dbReference>
<sequence>MKKHIRFTAALLSAAAVLGVFAGCSTKAATTAAGTANTGTSSGVQEIVVGTGHAYSPYCYLDANGNLAGYEYEVLKAVNELLPQYKFTFQTFDFKNVLLALDSGKIAIGAHQFEKNPQREANYLFGKESYTTYVRYIIVRKDNPKNIKTLDDLAGKNVQADNGDNATHLFQEYNKTHTSNPIKLDLLDSPPKDEVVAGIKNGRWNAFSTTKRDLEVYNKQYGDGLRAVGSPILTSDTYFVFKKGNTKLQEAVDGALKKLKTSGKLAAISKKVIGADYTKNE</sequence>
<keyword evidence="1 2" id="KW-0732">Signal</keyword>
<evidence type="ECO:0000256" key="2">
    <source>
        <dbReference type="SAM" id="SignalP"/>
    </source>
</evidence>
<dbReference type="SUPFAM" id="SSF53850">
    <property type="entry name" value="Periplasmic binding protein-like II"/>
    <property type="match status" value="1"/>
</dbReference>
<dbReference type="Gene3D" id="3.40.190.10">
    <property type="entry name" value="Periplasmic binding protein-like II"/>
    <property type="match status" value="2"/>
</dbReference>
<dbReference type="InterPro" id="IPR001638">
    <property type="entry name" value="Solute-binding_3/MltF_N"/>
</dbReference>
<feature type="signal peptide" evidence="2">
    <location>
        <begin position="1"/>
        <end position="22"/>
    </location>
</feature>
<dbReference type="EMBL" id="CP060696">
    <property type="protein sequence ID" value="QNO17253.1"/>
    <property type="molecule type" value="Genomic_DNA"/>
</dbReference>
<protein>
    <submittedName>
        <fullName evidence="4">Transporter substrate-binding domain-containing protein</fullName>
    </submittedName>
</protein>
<dbReference type="PANTHER" id="PTHR35936">
    <property type="entry name" value="MEMBRANE-BOUND LYTIC MUREIN TRANSGLYCOSYLASE F"/>
    <property type="match status" value="1"/>
</dbReference>
<reference evidence="4 5" key="1">
    <citation type="submission" date="2020-08" db="EMBL/GenBank/DDBJ databases">
        <authorList>
            <person name="Ren C."/>
            <person name="Gu Y."/>
            <person name="Xu Y."/>
        </authorList>
    </citation>
    <scope>NUCLEOTIDE SEQUENCE [LARGE SCALE GENOMIC DNA]</scope>
    <source>
        <strain evidence="4 5">LBM18003</strain>
    </source>
</reference>
<feature type="domain" description="Solute-binding protein family 3/N-terminal" evidence="3">
    <location>
        <begin position="46"/>
        <end position="276"/>
    </location>
</feature>
<dbReference type="AlphaFoldDB" id="A0A7G9WEZ1"/>
<evidence type="ECO:0000313" key="5">
    <source>
        <dbReference type="Proteomes" id="UP000516046"/>
    </source>
</evidence>
<organism evidence="4 5">
    <name type="scientific">Caproicibacterium amylolyticum</name>
    <dbReference type="NCBI Taxonomy" id="2766537"/>
    <lineage>
        <taxon>Bacteria</taxon>
        <taxon>Bacillati</taxon>
        <taxon>Bacillota</taxon>
        <taxon>Clostridia</taxon>
        <taxon>Eubacteriales</taxon>
        <taxon>Oscillospiraceae</taxon>
        <taxon>Caproicibacterium</taxon>
    </lineage>
</organism>
<accession>A0A7G9WEZ1</accession>
<dbReference type="Proteomes" id="UP000516046">
    <property type="component" value="Chromosome"/>
</dbReference>
<dbReference type="Pfam" id="PF00497">
    <property type="entry name" value="SBP_bac_3"/>
    <property type="match status" value="1"/>
</dbReference>
<gene>
    <name evidence="4" type="ORF">H6X83_09870</name>
</gene>
<evidence type="ECO:0000259" key="3">
    <source>
        <dbReference type="SMART" id="SM00062"/>
    </source>
</evidence>